<dbReference type="EMBL" id="JAJTJA010000001">
    <property type="protein sequence ID" value="KAH8704695.1"/>
    <property type="molecule type" value="Genomic_DNA"/>
</dbReference>
<dbReference type="Pfam" id="PF04506">
    <property type="entry name" value="Rft-1"/>
    <property type="match status" value="1"/>
</dbReference>
<evidence type="ECO:0000256" key="2">
    <source>
        <dbReference type="ARBA" id="ARBA00004922"/>
    </source>
</evidence>
<comment type="caution">
    <text evidence="12">The sequence shown here is derived from an EMBL/GenBank/DDBJ whole genome shotgun (WGS) entry which is preliminary data.</text>
</comment>
<dbReference type="PANTHER" id="PTHR13117">
    <property type="entry name" value="ENDOPLASMIC RETICULUM MULTISPAN TRANSMEMBRANE PROTEIN-RELATED"/>
    <property type="match status" value="1"/>
</dbReference>
<dbReference type="GeneID" id="70240517"/>
<feature type="transmembrane region" description="Helical" evidence="10">
    <location>
        <begin position="47"/>
        <end position="66"/>
    </location>
</feature>
<feature type="transmembrane region" description="Helical" evidence="10">
    <location>
        <begin position="185"/>
        <end position="204"/>
    </location>
</feature>
<dbReference type="Proteomes" id="UP001201262">
    <property type="component" value="Unassembled WGS sequence"/>
</dbReference>
<evidence type="ECO:0000256" key="1">
    <source>
        <dbReference type="ARBA" id="ARBA00004477"/>
    </source>
</evidence>
<dbReference type="AlphaFoldDB" id="A0AAD4Q0N6"/>
<comment type="subcellular location">
    <subcellularLocation>
        <location evidence="1 10">Endoplasmic reticulum membrane</location>
        <topology evidence="1 10">Multi-pass membrane protein</topology>
    </subcellularLocation>
</comment>
<proteinExistence type="inferred from homology"/>
<keyword evidence="4 10" id="KW-0812">Transmembrane</keyword>
<evidence type="ECO:0000256" key="7">
    <source>
        <dbReference type="ARBA" id="ARBA00023136"/>
    </source>
</evidence>
<feature type="transmembrane region" description="Helical" evidence="10">
    <location>
        <begin position="361"/>
        <end position="384"/>
    </location>
</feature>
<dbReference type="PANTHER" id="PTHR13117:SF5">
    <property type="entry name" value="PROTEIN RFT1 HOMOLOG"/>
    <property type="match status" value="1"/>
</dbReference>
<evidence type="ECO:0000256" key="6">
    <source>
        <dbReference type="ARBA" id="ARBA00022989"/>
    </source>
</evidence>
<evidence type="ECO:0000256" key="8">
    <source>
        <dbReference type="ARBA" id="ARBA00044793"/>
    </source>
</evidence>
<feature type="transmembrane region" description="Helical" evidence="10">
    <location>
        <begin position="116"/>
        <end position="136"/>
    </location>
</feature>
<gene>
    <name evidence="12" type="ORF">BGW36DRAFT_284360</name>
</gene>
<evidence type="ECO:0000256" key="4">
    <source>
        <dbReference type="ARBA" id="ARBA00022692"/>
    </source>
</evidence>
<protein>
    <recommendedName>
        <fullName evidence="8 10">Man(5)GlcNAc(2)-PP-dolichol translocation protein RFT1</fullName>
    </recommendedName>
</protein>
<feature type="region of interest" description="Disordered" evidence="11">
    <location>
        <begin position="84"/>
        <end position="104"/>
    </location>
</feature>
<keyword evidence="6 10" id="KW-1133">Transmembrane helix</keyword>
<evidence type="ECO:0000256" key="3">
    <source>
        <dbReference type="ARBA" id="ARBA00010288"/>
    </source>
</evidence>
<evidence type="ECO:0000256" key="5">
    <source>
        <dbReference type="ARBA" id="ARBA00022824"/>
    </source>
</evidence>
<keyword evidence="7 10" id="KW-0472">Membrane</keyword>
<comment type="function">
    <text evidence="9 10">Intramembrane glycolipid transporter that operates in the biosynthetic pathway of dolichol-linked oligosaccharides, the glycan precursors employed in protein asparagine (N)-glycosylation. The sequential addition of sugars to dolichol pyrophosphate produces dolichol-linked oligosaccharides containing fourteen sugars, including two GlcNAcs, nine mannoses and three glucoses. Once assembled, the oligosaccharide is transferred from the lipid to nascent proteins by oligosaccharyltransferases. The assembly of dolichol-linked oligosaccharides begins on the cytosolic side of the endoplasmic reticulum membrane and finishes in its lumen. RFT1 could mediate the translocation of the cytosolically oriented intermediate DolPP-GlcNAc2Man5, produced by ALG11, into the ER lumen where dolichol-linked oligosaccharides assembly continues. However, the intramembrane lipid transporter activity could not be confirmed in vitro.</text>
</comment>
<evidence type="ECO:0000313" key="13">
    <source>
        <dbReference type="Proteomes" id="UP001201262"/>
    </source>
</evidence>
<evidence type="ECO:0000313" key="12">
    <source>
        <dbReference type="EMBL" id="KAH8704695.1"/>
    </source>
</evidence>
<name>A0AAD4Q0N6_9EURO</name>
<feature type="transmembrane region" description="Helical" evidence="10">
    <location>
        <begin position="210"/>
        <end position="231"/>
    </location>
</feature>
<evidence type="ECO:0000256" key="10">
    <source>
        <dbReference type="RuleBase" id="RU365067"/>
    </source>
</evidence>
<dbReference type="RefSeq" id="XP_046077316.1">
    <property type="nucleotide sequence ID" value="XM_046210230.1"/>
</dbReference>
<keyword evidence="10" id="KW-0813">Transport</keyword>
<evidence type="ECO:0000256" key="9">
    <source>
        <dbReference type="ARBA" id="ARBA00045912"/>
    </source>
</evidence>
<feature type="transmembrane region" description="Helical" evidence="10">
    <location>
        <begin position="142"/>
        <end position="164"/>
    </location>
</feature>
<keyword evidence="13" id="KW-1185">Reference proteome</keyword>
<evidence type="ECO:0000256" key="11">
    <source>
        <dbReference type="SAM" id="MobiDB-lite"/>
    </source>
</evidence>
<comment type="pathway">
    <text evidence="2">Protein modification; protein glycosylation.</text>
</comment>
<dbReference type="GO" id="GO:0034203">
    <property type="term" value="P:glycolipid translocation"/>
    <property type="evidence" value="ECO:0007669"/>
    <property type="project" value="TreeGrafter"/>
</dbReference>
<feature type="transmembrane region" description="Helical" evidence="10">
    <location>
        <begin position="457"/>
        <end position="477"/>
    </location>
</feature>
<comment type="similarity">
    <text evidence="3 10">Belongs to the RFT1 family.</text>
</comment>
<accession>A0AAD4Q0N6</accession>
<reference evidence="12" key="1">
    <citation type="submission" date="2021-12" db="EMBL/GenBank/DDBJ databases">
        <title>Convergent genome expansion in fungi linked to evolution of root-endophyte symbiosis.</title>
        <authorList>
            <consortium name="DOE Joint Genome Institute"/>
            <person name="Ke Y.-H."/>
            <person name="Bonito G."/>
            <person name="Liao H.-L."/>
            <person name="Looney B."/>
            <person name="Rojas-Flechas A."/>
            <person name="Nash J."/>
            <person name="Hameed K."/>
            <person name="Schadt C."/>
            <person name="Martin F."/>
            <person name="Crous P.W."/>
            <person name="Miettinen O."/>
            <person name="Magnuson J.K."/>
            <person name="Labbe J."/>
            <person name="Jacobson D."/>
            <person name="Doktycz M.J."/>
            <person name="Veneault-Fourrey C."/>
            <person name="Kuo A."/>
            <person name="Mondo S."/>
            <person name="Calhoun S."/>
            <person name="Riley R."/>
            <person name="Ohm R."/>
            <person name="LaButti K."/>
            <person name="Andreopoulos B."/>
            <person name="Pangilinan J."/>
            <person name="Nolan M."/>
            <person name="Tritt A."/>
            <person name="Clum A."/>
            <person name="Lipzen A."/>
            <person name="Daum C."/>
            <person name="Barry K."/>
            <person name="Grigoriev I.V."/>
            <person name="Vilgalys R."/>
        </authorList>
    </citation>
    <scope>NUCLEOTIDE SEQUENCE</scope>
    <source>
        <strain evidence="12">PMI_201</strain>
    </source>
</reference>
<dbReference type="InterPro" id="IPR007594">
    <property type="entry name" value="RFT1"/>
</dbReference>
<sequence length="538" mass="59933">MVENKNSNQPAQPSLAHGTSYLILIQVVSRVLTFASNQLVLRHLSPAVFGVATQLELYYITVLFFSRECVRAAIQREPLSRSPVTASSLKDDHQGRERERTQGDSISSQTVVNMSYLAMIIGVPLSGLLAIFYRSWAKDETISIPFFYTSLQLVGLSCVIELGTEPFFAVVQQRMLYKERATVEMLAAFARSIMTCGVSILAALKGWDIGILPFGLGYLAFACALFLGYVWQILARFESKHFSFWLTPIQSKSGLEYILDRFSRRLVWLGSNLYLQSVVKHFLTQGDSMILAAFSTLEDQGIYSLASNYGGLVARMVFQPIEESCRNAWTGHLNSSDKNNHEHKTCVEAAKSQLIDVLRAYSIFAILVLSIGPSTVPILLQFMIGSRWMSPKVQELLSTYCCYIPFLAFNGITEAFVSASAGPSDMRRHAVWLSVFSACFCLASFLLLNVAKSGAVGLVWANVLNMSIRTIWSFLYIRKYLRQSSSDLKISEFSPKLQTFGVLVLAASRGLVERPSLYGNLYHYVFTLGFAALCGLMA</sequence>
<feature type="transmembrane region" description="Helical" evidence="10">
    <location>
        <begin position="429"/>
        <end position="451"/>
    </location>
</feature>
<keyword evidence="5 10" id="KW-0256">Endoplasmic reticulum</keyword>
<dbReference type="GO" id="GO:0006488">
    <property type="term" value="P:dolichol-linked oligosaccharide biosynthetic process"/>
    <property type="evidence" value="ECO:0007669"/>
    <property type="project" value="InterPro"/>
</dbReference>
<feature type="compositionally biased region" description="Basic and acidic residues" evidence="11">
    <location>
        <begin position="89"/>
        <end position="102"/>
    </location>
</feature>
<feature type="transmembrane region" description="Helical" evidence="10">
    <location>
        <begin position="396"/>
        <end position="417"/>
    </location>
</feature>
<organism evidence="12 13">
    <name type="scientific">Talaromyces proteolyticus</name>
    <dbReference type="NCBI Taxonomy" id="1131652"/>
    <lineage>
        <taxon>Eukaryota</taxon>
        <taxon>Fungi</taxon>
        <taxon>Dikarya</taxon>
        <taxon>Ascomycota</taxon>
        <taxon>Pezizomycotina</taxon>
        <taxon>Eurotiomycetes</taxon>
        <taxon>Eurotiomycetidae</taxon>
        <taxon>Eurotiales</taxon>
        <taxon>Trichocomaceae</taxon>
        <taxon>Talaromyces</taxon>
        <taxon>Talaromyces sect. Bacilispori</taxon>
    </lineage>
</organism>
<feature type="transmembrane region" description="Helical" evidence="10">
    <location>
        <begin position="21"/>
        <end position="41"/>
    </location>
</feature>
<dbReference type="GO" id="GO:0005789">
    <property type="term" value="C:endoplasmic reticulum membrane"/>
    <property type="evidence" value="ECO:0007669"/>
    <property type="project" value="UniProtKB-SubCell"/>
</dbReference>